<keyword evidence="1" id="KW-1133">Transmembrane helix</keyword>
<feature type="transmembrane region" description="Helical" evidence="1">
    <location>
        <begin position="61"/>
        <end position="80"/>
    </location>
</feature>
<keyword evidence="1" id="KW-0812">Transmembrane</keyword>
<dbReference type="OrthoDB" id="3577415at2"/>
<dbReference type="Proteomes" id="UP000317624">
    <property type="component" value="Unassembled WGS sequence"/>
</dbReference>
<dbReference type="EMBL" id="VMRJ01000001">
    <property type="protein sequence ID" value="TVT42914.1"/>
    <property type="molecule type" value="Genomic_DNA"/>
</dbReference>
<dbReference type="AlphaFoldDB" id="A0A558C2H3"/>
<name>A0A558C2H3_9BACT</name>
<proteinExistence type="predicted"/>
<protein>
    <submittedName>
        <fullName evidence="2">DUF4177 domain-containing protein</fullName>
    </submittedName>
</protein>
<gene>
    <name evidence="2" type="ORF">FNT36_02140</name>
</gene>
<dbReference type="Pfam" id="PF13783">
    <property type="entry name" value="DUF4177"/>
    <property type="match status" value="1"/>
</dbReference>
<evidence type="ECO:0000313" key="3">
    <source>
        <dbReference type="Proteomes" id="UP000317624"/>
    </source>
</evidence>
<evidence type="ECO:0000256" key="1">
    <source>
        <dbReference type="SAM" id="Phobius"/>
    </source>
</evidence>
<comment type="caution">
    <text evidence="2">The sequence shown here is derived from an EMBL/GenBank/DDBJ whole genome shotgun (WGS) entry which is preliminary data.</text>
</comment>
<sequence length="85" mass="9730">MLSGCRRYSLSLNRRRSKHAGCYMKKFEYKLLDTRSGFFSGFDYKQLNEHLNQLGALGWEMVAMVSVTTAGTAASFLITLKREIQ</sequence>
<keyword evidence="1" id="KW-0472">Membrane</keyword>
<reference evidence="2 3" key="1">
    <citation type="submission" date="2019-07" db="EMBL/GenBank/DDBJ databases">
        <title>Hymenobacter sp. straun FUR1 Genome sequencing and assembly.</title>
        <authorList>
            <person name="Chhetri G."/>
        </authorList>
    </citation>
    <scope>NUCLEOTIDE SEQUENCE [LARGE SCALE GENOMIC DNA]</scope>
    <source>
        <strain evidence="2 3">Fur1</strain>
    </source>
</reference>
<keyword evidence="3" id="KW-1185">Reference proteome</keyword>
<evidence type="ECO:0000313" key="2">
    <source>
        <dbReference type="EMBL" id="TVT42914.1"/>
    </source>
</evidence>
<organism evidence="2 3">
    <name type="scientific">Hymenobacter setariae</name>
    <dbReference type="NCBI Taxonomy" id="2594794"/>
    <lineage>
        <taxon>Bacteria</taxon>
        <taxon>Pseudomonadati</taxon>
        <taxon>Bacteroidota</taxon>
        <taxon>Cytophagia</taxon>
        <taxon>Cytophagales</taxon>
        <taxon>Hymenobacteraceae</taxon>
        <taxon>Hymenobacter</taxon>
    </lineage>
</organism>
<dbReference type="InterPro" id="IPR025234">
    <property type="entry name" value="YjzH-like"/>
</dbReference>
<accession>A0A558C2H3</accession>